<dbReference type="PANTHER" id="PTHR45436:SF5">
    <property type="entry name" value="SENSOR HISTIDINE KINASE TRCS"/>
    <property type="match status" value="1"/>
</dbReference>
<evidence type="ECO:0000256" key="4">
    <source>
        <dbReference type="ARBA" id="ARBA00022553"/>
    </source>
</evidence>
<dbReference type="InterPro" id="IPR004358">
    <property type="entry name" value="Sig_transdc_His_kin-like_C"/>
</dbReference>
<name>A0A437N7M9_9SPHN</name>
<dbReference type="OrthoDB" id="9809567at2"/>
<protein>
    <recommendedName>
        <fullName evidence="3">histidine kinase</fullName>
        <ecNumber evidence="3">2.7.13.3</ecNumber>
    </recommendedName>
</protein>
<reference evidence="12 13" key="1">
    <citation type="submission" date="2019-01" db="EMBL/GenBank/DDBJ databases">
        <authorList>
            <person name="Chen W.-M."/>
        </authorList>
    </citation>
    <scope>NUCLEOTIDE SEQUENCE [LARGE SCALE GENOMIC DNA]</scope>
    <source>
        <strain evidence="12 13">FSY-9</strain>
    </source>
</reference>
<keyword evidence="7 12" id="KW-0418">Kinase</keyword>
<dbReference type="SMART" id="SM00387">
    <property type="entry name" value="HATPase_c"/>
    <property type="match status" value="1"/>
</dbReference>
<evidence type="ECO:0000256" key="1">
    <source>
        <dbReference type="ARBA" id="ARBA00000085"/>
    </source>
</evidence>
<evidence type="ECO:0000256" key="2">
    <source>
        <dbReference type="ARBA" id="ARBA00004370"/>
    </source>
</evidence>
<dbReference type="InterPro" id="IPR036890">
    <property type="entry name" value="HATPase_C_sf"/>
</dbReference>
<evidence type="ECO:0000256" key="5">
    <source>
        <dbReference type="ARBA" id="ARBA00022679"/>
    </source>
</evidence>
<accession>A0A437N7M9</accession>
<evidence type="ECO:0000256" key="7">
    <source>
        <dbReference type="ARBA" id="ARBA00022777"/>
    </source>
</evidence>
<organism evidence="12 13">
    <name type="scientific">Novosphingobium umbonatum</name>
    <dbReference type="NCBI Taxonomy" id="1908524"/>
    <lineage>
        <taxon>Bacteria</taxon>
        <taxon>Pseudomonadati</taxon>
        <taxon>Pseudomonadota</taxon>
        <taxon>Alphaproteobacteria</taxon>
        <taxon>Sphingomonadales</taxon>
        <taxon>Sphingomonadaceae</taxon>
        <taxon>Novosphingobium</taxon>
    </lineage>
</organism>
<comment type="subcellular location">
    <subcellularLocation>
        <location evidence="2">Membrane</location>
    </subcellularLocation>
</comment>
<dbReference type="InterPro" id="IPR050428">
    <property type="entry name" value="TCS_sensor_his_kinase"/>
</dbReference>
<evidence type="ECO:0000313" key="13">
    <source>
        <dbReference type="Proteomes" id="UP000282837"/>
    </source>
</evidence>
<dbReference type="RefSeq" id="WP_127708018.1">
    <property type="nucleotide sequence ID" value="NZ_SACO01000004.1"/>
</dbReference>
<feature type="transmembrane region" description="Helical" evidence="10">
    <location>
        <begin position="174"/>
        <end position="199"/>
    </location>
</feature>
<evidence type="ECO:0000256" key="6">
    <source>
        <dbReference type="ARBA" id="ARBA00022692"/>
    </source>
</evidence>
<keyword evidence="5" id="KW-0808">Transferase</keyword>
<keyword evidence="4" id="KW-0597">Phosphoprotein</keyword>
<dbReference type="SUPFAM" id="SSF55874">
    <property type="entry name" value="ATPase domain of HSP90 chaperone/DNA topoisomerase II/histidine kinase"/>
    <property type="match status" value="1"/>
</dbReference>
<dbReference type="InterPro" id="IPR005467">
    <property type="entry name" value="His_kinase_dom"/>
</dbReference>
<feature type="domain" description="Histidine kinase" evidence="11">
    <location>
        <begin position="257"/>
        <end position="456"/>
    </location>
</feature>
<dbReference type="GO" id="GO:0000160">
    <property type="term" value="P:phosphorelay signal transduction system"/>
    <property type="evidence" value="ECO:0007669"/>
    <property type="project" value="TreeGrafter"/>
</dbReference>
<dbReference type="Gene3D" id="1.10.287.130">
    <property type="match status" value="1"/>
</dbReference>
<proteinExistence type="predicted"/>
<gene>
    <name evidence="12" type="ORF">EOE18_08085</name>
</gene>
<dbReference type="PROSITE" id="PS50109">
    <property type="entry name" value="HIS_KIN"/>
    <property type="match status" value="1"/>
</dbReference>
<keyword evidence="9 10" id="KW-0472">Membrane</keyword>
<sequence length="456" mass="49083">MKEETGRFRLAWHGKWPVLSLKGRLLLAAALTIVVAGALTALSTRALMTGIVTRTLDTRLDSQIRALQSALTPQGRIDPRRLHLLPHFQNAPLQWGWRVEGPLGVEEGGARLGVEQPEPDQHPAWGQIYSSRMVRDGWHMHSRHLRMFLPAHGQMVVVTVAAPEELITEPMAAALRPAMTAIGVTIAALLVAAYAQLLYSLRPVLDLRRAVAAVRDGQAAQVDGQWPKELTPLADELNGLIRQNATGLENARHHVANLAHGLKTPLATLTLRLARQGADAETQALVADMARRIDHHLNRARSGAQMVGGRASADVAGLAGRLVRAMQHLHEARDLAFAVELGGVQRLAVDQADLDEMLGNLLDNACRHAQGRVALVASVEGPMLALAVEDDGPGIPADAVEQALAHGKRLDESGQGYGFGLGIARELAEFYGGSLHLGRSAKLGGLSATLRLPRRD</sequence>
<keyword evidence="8 10" id="KW-1133">Transmembrane helix</keyword>
<evidence type="ECO:0000256" key="8">
    <source>
        <dbReference type="ARBA" id="ARBA00022989"/>
    </source>
</evidence>
<dbReference type="EC" id="2.7.13.3" evidence="3"/>
<evidence type="ECO:0000259" key="11">
    <source>
        <dbReference type="PROSITE" id="PS50109"/>
    </source>
</evidence>
<comment type="caution">
    <text evidence="12">The sequence shown here is derived from an EMBL/GenBank/DDBJ whole genome shotgun (WGS) entry which is preliminary data.</text>
</comment>
<comment type="catalytic activity">
    <reaction evidence="1">
        <text>ATP + protein L-histidine = ADP + protein N-phospho-L-histidine.</text>
        <dbReference type="EC" id="2.7.13.3"/>
    </reaction>
</comment>
<evidence type="ECO:0000313" key="12">
    <source>
        <dbReference type="EMBL" id="RVU05912.1"/>
    </source>
</evidence>
<feature type="transmembrane region" description="Helical" evidence="10">
    <location>
        <begin position="25"/>
        <end position="44"/>
    </location>
</feature>
<dbReference type="Gene3D" id="3.30.565.10">
    <property type="entry name" value="Histidine kinase-like ATPase, C-terminal domain"/>
    <property type="match status" value="1"/>
</dbReference>
<evidence type="ECO:0000256" key="10">
    <source>
        <dbReference type="SAM" id="Phobius"/>
    </source>
</evidence>
<dbReference type="GO" id="GO:0005886">
    <property type="term" value="C:plasma membrane"/>
    <property type="evidence" value="ECO:0007669"/>
    <property type="project" value="TreeGrafter"/>
</dbReference>
<dbReference type="InterPro" id="IPR003594">
    <property type="entry name" value="HATPase_dom"/>
</dbReference>
<evidence type="ECO:0000256" key="3">
    <source>
        <dbReference type="ARBA" id="ARBA00012438"/>
    </source>
</evidence>
<dbReference type="PRINTS" id="PR00344">
    <property type="entry name" value="BCTRLSENSOR"/>
</dbReference>
<dbReference type="AlphaFoldDB" id="A0A437N7M9"/>
<keyword evidence="6 10" id="KW-0812">Transmembrane</keyword>
<dbReference type="Pfam" id="PF02518">
    <property type="entry name" value="HATPase_c"/>
    <property type="match status" value="1"/>
</dbReference>
<dbReference type="EMBL" id="SACO01000004">
    <property type="protein sequence ID" value="RVU05912.1"/>
    <property type="molecule type" value="Genomic_DNA"/>
</dbReference>
<dbReference type="GO" id="GO:0004673">
    <property type="term" value="F:protein histidine kinase activity"/>
    <property type="evidence" value="ECO:0007669"/>
    <property type="project" value="UniProtKB-EC"/>
</dbReference>
<keyword evidence="13" id="KW-1185">Reference proteome</keyword>
<evidence type="ECO:0000256" key="9">
    <source>
        <dbReference type="ARBA" id="ARBA00023136"/>
    </source>
</evidence>
<dbReference type="PANTHER" id="PTHR45436">
    <property type="entry name" value="SENSOR HISTIDINE KINASE YKOH"/>
    <property type="match status" value="1"/>
</dbReference>
<dbReference type="Proteomes" id="UP000282837">
    <property type="component" value="Unassembled WGS sequence"/>
</dbReference>